<feature type="repeat" description="ANK" evidence="10">
    <location>
        <begin position="94"/>
        <end position="126"/>
    </location>
</feature>
<dbReference type="GO" id="GO:0005576">
    <property type="term" value="C:extracellular region"/>
    <property type="evidence" value="ECO:0007669"/>
    <property type="project" value="UniProtKB-SubCell"/>
</dbReference>
<dbReference type="PROSITE" id="PS50088">
    <property type="entry name" value="ANK_REPEAT"/>
    <property type="match status" value="1"/>
</dbReference>
<organism evidence="11 12">
    <name type="scientific">Trichonephila inaurata madagascariensis</name>
    <dbReference type="NCBI Taxonomy" id="2747483"/>
    <lineage>
        <taxon>Eukaryota</taxon>
        <taxon>Metazoa</taxon>
        <taxon>Ecdysozoa</taxon>
        <taxon>Arthropoda</taxon>
        <taxon>Chelicerata</taxon>
        <taxon>Arachnida</taxon>
        <taxon>Araneae</taxon>
        <taxon>Araneomorphae</taxon>
        <taxon>Entelegynae</taxon>
        <taxon>Araneoidea</taxon>
        <taxon>Nephilidae</taxon>
        <taxon>Trichonephila</taxon>
        <taxon>Trichonephila inaurata</taxon>
    </lineage>
</organism>
<dbReference type="EMBL" id="BMAV01015069">
    <property type="protein sequence ID" value="GFY64086.1"/>
    <property type="molecule type" value="Genomic_DNA"/>
</dbReference>
<keyword evidence="9" id="KW-0472">Membrane</keyword>
<dbReference type="GO" id="GO:0090729">
    <property type="term" value="F:toxin activity"/>
    <property type="evidence" value="ECO:0007669"/>
    <property type="project" value="UniProtKB-KW"/>
</dbReference>
<keyword evidence="4" id="KW-0964">Secreted</keyword>
<dbReference type="InterPro" id="IPR002110">
    <property type="entry name" value="Ankyrin_rpt"/>
</dbReference>
<keyword evidence="10" id="KW-0040">ANK repeat</keyword>
<keyword evidence="5" id="KW-1052">Target cell membrane</keyword>
<evidence type="ECO:0000256" key="7">
    <source>
        <dbReference type="ARBA" id="ARBA00022699"/>
    </source>
</evidence>
<dbReference type="GO" id="GO:0006887">
    <property type="term" value="P:exocytosis"/>
    <property type="evidence" value="ECO:0007669"/>
    <property type="project" value="UniProtKB-KW"/>
</dbReference>
<evidence type="ECO:0000256" key="5">
    <source>
        <dbReference type="ARBA" id="ARBA00022537"/>
    </source>
</evidence>
<evidence type="ECO:0000313" key="12">
    <source>
        <dbReference type="Proteomes" id="UP000886998"/>
    </source>
</evidence>
<dbReference type="SMART" id="SM00248">
    <property type="entry name" value="ANK"/>
    <property type="match status" value="2"/>
</dbReference>
<keyword evidence="9" id="KW-1053">Target membrane</keyword>
<evidence type="ECO:0000256" key="9">
    <source>
        <dbReference type="ARBA" id="ARBA00023298"/>
    </source>
</evidence>
<keyword evidence="6" id="KW-0800">Toxin</keyword>
<keyword evidence="12" id="KW-1185">Reference proteome</keyword>
<evidence type="ECO:0000256" key="10">
    <source>
        <dbReference type="PROSITE-ProRule" id="PRU00023"/>
    </source>
</evidence>
<dbReference type="InterPro" id="IPR036770">
    <property type="entry name" value="Ankyrin_rpt-contain_sf"/>
</dbReference>
<evidence type="ECO:0000256" key="1">
    <source>
        <dbReference type="ARBA" id="ARBA00004175"/>
    </source>
</evidence>
<comment type="subcellular location">
    <subcellularLocation>
        <location evidence="2">Secreted</location>
    </subcellularLocation>
    <subcellularLocation>
        <location evidence="1">Target cell membrane</location>
    </subcellularLocation>
</comment>
<dbReference type="Pfam" id="PF12796">
    <property type="entry name" value="Ank_2"/>
    <property type="match status" value="1"/>
</dbReference>
<keyword evidence="3" id="KW-0268">Exocytosis</keyword>
<dbReference type="OrthoDB" id="6473386at2759"/>
<evidence type="ECO:0000256" key="8">
    <source>
        <dbReference type="ARBA" id="ARBA00023028"/>
    </source>
</evidence>
<proteinExistence type="predicted"/>
<keyword evidence="8" id="KW-0638">Presynaptic neurotoxin</keyword>
<name>A0A8X7CF24_9ARAC</name>
<evidence type="ECO:0000256" key="6">
    <source>
        <dbReference type="ARBA" id="ARBA00022656"/>
    </source>
</evidence>
<evidence type="ECO:0000313" key="11">
    <source>
        <dbReference type="EMBL" id="GFY64086.1"/>
    </source>
</evidence>
<dbReference type="Gene3D" id="1.25.40.20">
    <property type="entry name" value="Ankyrin repeat-containing domain"/>
    <property type="match status" value="1"/>
</dbReference>
<evidence type="ECO:0000256" key="2">
    <source>
        <dbReference type="ARBA" id="ARBA00004613"/>
    </source>
</evidence>
<accession>A0A8X7CF24</accession>
<dbReference type="Proteomes" id="UP000886998">
    <property type="component" value="Unassembled WGS sequence"/>
</dbReference>
<sequence length="343" mass="39496">MQLASVNLTAKVEYFPLPDSEPRLTRDTHHKDKQMLILCCLAKLKGINLESYIKNIKSEGRSAHVAIINYNYLNEPALDLLVNEDISDIVVSYKRKTALHHAALSCKPEFISRLLEHNANPTLTDEDGRTPLHYILDYCDVRVIETLRLKFETDEHSDDEPFCDVPLYVMKLVYELYNKNISIHNIIASAKILIKCSMLWDAVMYKNWCKMRKVKLLPEVLNYLKSCRSEVQSMKAKKIEHNLQLYTLVTGKYKSYCCSPFSARIIIRYMVNVSNKKGYHIYHADVVEKIDRHSMENHLMECIIYAGSECGKKKIFLNAECISSLCKNLAKADLLNLIIAVSI</sequence>
<gene>
    <name evidence="11" type="ORF">TNIN_383741</name>
</gene>
<reference evidence="11" key="1">
    <citation type="submission" date="2020-08" db="EMBL/GenBank/DDBJ databases">
        <title>Multicomponent nature underlies the extraordinary mechanical properties of spider dragline silk.</title>
        <authorList>
            <person name="Kono N."/>
            <person name="Nakamura H."/>
            <person name="Mori M."/>
            <person name="Yoshida Y."/>
            <person name="Ohtoshi R."/>
            <person name="Malay A.D."/>
            <person name="Moran D.A.P."/>
            <person name="Tomita M."/>
            <person name="Numata K."/>
            <person name="Arakawa K."/>
        </authorList>
    </citation>
    <scope>NUCLEOTIDE SEQUENCE</scope>
</reference>
<keyword evidence="7" id="KW-0528">Neurotoxin</keyword>
<dbReference type="AlphaFoldDB" id="A0A8X7CF24"/>
<protein>
    <submittedName>
        <fullName evidence="11">Uncharacterized protein</fullName>
    </submittedName>
</protein>
<evidence type="ECO:0000256" key="4">
    <source>
        <dbReference type="ARBA" id="ARBA00022525"/>
    </source>
</evidence>
<dbReference type="SUPFAM" id="SSF48403">
    <property type="entry name" value="Ankyrin repeat"/>
    <property type="match status" value="1"/>
</dbReference>
<dbReference type="GO" id="GO:0044218">
    <property type="term" value="C:other organism cell membrane"/>
    <property type="evidence" value="ECO:0007669"/>
    <property type="project" value="UniProtKB-KW"/>
</dbReference>
<evidence type="ECO:0000256" key="3">
    <source>
        <dbReference type="ARBA" id="ARBA00022483"/>
    </source>
</evidence>
<comment type="caution">
    <text evidence="11">The sequence shown here is derived from an EMBL/GenBank/DDBJ whole genome shotgun (WGS) entry which is preliminary data.</text>
</comment>
<dbReference type="GO" id="GO:0044231">
    <property type="term" value="C:host cell presynaptic membrane"/>
    <property type="evidence" value="ECO:0007669"/>
    <property type="project" value="UniProtKB-KW"/>
</dbReference>